<feature type="region of interest" description="Disordered" evidence="1">
    <location>
        <begin position="119"/>
        <end position="147"/>
    </location>
</feature>
<evidence type="ECO:0000256" key="1">
    <source>
        <dbReference type="SAM" id="MobiDB-lite"/>
    </source>
</evidence>
<feature type="domain" description="DUF5667" evidence="2">
    <location>
        <begin position="187"/>
        <end position="302"/>
    </location>
</feature>
<feature type="compositionally biased region" description="Basic and acidic residues" evidence="1">
    <location>
        <begin position="38"/>
        <end position="55"/>
    </location>
</feature>
<gene>
    <name evidence="3" type="ORF">LHJ74_19465</name>
</gene>
<feature type="compositionally biased region" description="Basic and acidic residues" evidence="1">
    <location>
        <begin position="343"/>
        <end position="354"/>
    </location>
</feature>
<organism evidence="3 4">
    <name type="scientific">Streptomyces gossypii</name>
    <dbReference type="NCBI Taxonomy" id="2883101"/>
    <lineage>
        <taxon>Bacteria</taxon>
        <taxon>Bacillati</taxon>
        <taxon>Actinomycetota</taxon>
        <taxon>Actinomycetes</taxon>
        <taxon>Kitasatosporales</taxon>
        <taxon>Streptomycetaceae</taxon>
        <taxon>Streptomyces</taxon>
    </lineage>
</organism>
<evidence type="ECO:0000259" key="2">
    <source>
        <dbReference type="Pfam" id="PF18915"/>
    </source>
</evidence>
<evidence type="ECO:0000313" key="4">
    <source>
        <dbReference type="Proteomes" id="UP001156389"/>
    </source>
</evidence>
<feature type="compositionally biased region" description="Low complexity" evidence="1">
    <location>
        <begin position="411"/>
        <end position="430"/>
    </location>
</feature>
<feature type="compositionally biased region" description="Low complexity" evidence="1">
    <location>
        <begin position="438"/>
        <end position="448"/>
    </location>
</feature>
<feature type="compositionally biased region" description="Polar residues" evidence="1">
    <location>
        <begin position="373"/>
        <end position="386"/>
    </location>
</feature>
<dbReference type="InterPro" id="IPR043725">
    <property type="entry name" value="DUF5667"/>
</dbReference>
<dbReference type="RefSeq" id="WP_260219393.1">
    <property type="nucleotide sequence ID" value="NZ_JAJAGO010000009.1"/>
</dbReference>
<name>A0ABT2JWK0_9ACTN</name>
<protein>
    <submittedName>
        <fullName evidence="3">DUF5667 domain-containing protein</fullName>
    </submittedName>
</protein>
<proteinExistence type="predicted"/>
<dbReference type="Pfam" id="PF18915">
    <property type="entry name" value="DUF5667"/>
    <property type="match status" value="1"/>
</dbReference>
<feature type="region of interest" description="Disordered" evidence="1">
    <location>
        <begin position="1"/>
        <end position="65"/>
    </location>
</feature>
<sequence>MIGSVSTSRRARAFAQALDEHGREPDGSATEDSATDGAKGERATRGRAGTKEGREAGQSPLLTVAGGLRALPRPELDPKVKSVQRAQLIAAMESACTEGALAGGAARTGRDATVPEQRAAGRADAAGATGAARAGRTGRGAHRAPPLGVLSRLRPRSRLGKRLAAGGLSVGVAASALGGAAVASSDALPGDTLYGLKRGMEGLRLDLAGGDADRGQVYLDNASTRLREARRLVERGRSGSLDHESVSEVRRALSGMRHDAAEGHRLLSAAYERDGKIGRMKSLSSFAEEHRLRWSQLRERLPLQLSEVGEEVSSVFDAIEREVGPVRSLFVAPPEAATGGESPADRRRLHDRDATPTPSPSPSPGADERTERQGTGTPNPSSSEPSQDGLVGGKDLLEPSEEPSDAHSERPAGSAGSAESGEPGESSQSRTPAPDITLPPLVLLPGLGSDTEEPPQ</sequence>
<evidence type="ECO:0000313" key="3">
    <source>
        <dbReference type="EMBL" id="MCT2592053.1"/>
    </source>
</evidence>
<dbReference type="EMBL" id="JAJAGO010000009">
    <property type="protein sequence ID" value="MCT2592053.1"/>
    <property type="molecule type" value="Genomic_DNA"/>
</dbReference>
<feature type="compositionally biased region" description="Low complexity" evidence="1">
    <location>
        <begin position="119"/>
        <end position="135"/>
    </location>
</feature>
<comment type="caution">
    <text evidence="3">The sequence shown here is derived from an EMBL/GenBank/DDBJ whole genome shotgun (WGS) entry which is preliminary data.</text>
</comment>
<dbReference type="Proteomes" id="UP001156389">
    <property type="component" value="Unassembled WGS sequence"/>
</dbReference>
<reference evidence="3 4" key="1">
    <citation type="submission" date="2021-10" db="EMBL/GenBank/DDBJ databases">
        <title>Streptomyces gossypii sp. nov., isolated from soil collected from cotton field.</title>
        <authorList>
            <person name="Ge X."/>
            <person name="Chen X."/>
            <person name="Liu W."/>
        </authorList>
    </citation>
    <scope>NUCLEOTIDE SEQUENCE [LARGE SCALE GENOMIC DNA]</scope>
    <source>
        <strain evidence="3 4">N2-109</strain>
    </source>
</reference>
<accession>A0ABT2JWK0</accession>
<feature type="region of interest" description="Disordered" evidence="1">
    <location>
        <begin position="330"/>
        <end position="456"/>
    </location>
</feature>
<keyword evidence="4" id="KW-1185">Reference proteome</keyword>